<organism evidence="3 4">
    <name type="scientific">Purpureocillium lilacinum</name>
    <name type="common">Paecilomyces lilacinus</name>
    <dbReference type="NCBI Taxonomy" id="33203"/>
    <lineage>
        <taxon>Eukaryota</taxon>
        <taxon>Fungi</taxon>
        <taxon>Dikarya</taxon>
        <taxon>Ascomycota</taxon>
        <taxon>Pezizomycotina</taxon>
        <taxon>Sordariomycetes</taxon>
        <taxon>Hypocreomycetidae</taxon>
        <taxon>Hypocreales</taxon>
        <taxon>Ophiocordycipitaceae</taxon>
        <taxon>Purpureocillium</taxon>
    </lineage>
</organism>
<dbReference type="EMBL" id="LCWV01000006">
    <property type="protein sequence ID" value="PWI71937.1"/>
    <property type="molecule type" value="Genomic_DNA"/>
</dbReference>
<evidence type="ECO:0000313" key="3">
    <source>
        <dbReference type="EMBL" id="PWI71937.1"/>
    </source>
</evidence>
<evidence type="ECO:0000256" key="1">
    <source>
        <dbReference type="SAM" id="SignalP"/>
    </source>
</evidence>
<name>A0A2U3EBQ6_PURLI</name>
<proteinExistence type="predicted"/>
<sequence>MLLKVFMALLAASSTTALAVEPQPQPPNDITHGSSLHIRACGRFKETCDGGNGFRTQGEPEFTAYHCGDGRGGYNNPTINLNRCIGNDGGRLVPGGAFGATCYGATVKGTTLYANCGDGHGGWPWSGIDLNTVLCNQGGNLKLDEKDGEDDMIEVEAVPGQERTLTGREWDPVDVPGGEHLLMRAEYGK</sequence>
<dbReference type="SUPFAM" id="SSF51322">
    <property type="entry name" value="Cyanovirin-N"/>
    <property type="match status" value="1"/>
</dbReference>
<reference evidence="3 4" key="1">
    <citation type="journal article" date="2016" name="Front. Microbiol.">
        <title>Genome and transcriptome sequences reveal the specific parasitism of the nematophagous Purpureocillium lilacinum 36-1.</title>
        <authorList>
            <person name="Xie J."/>
            <person name="Li S."/>
            <person name="Mo C."/>
            <person name="Xiao X."/>
            <person name="Peng D."/>
            <person name="Wang G."/>
            <person name="Xiao Y."/>
        </authorList>
    </citation>
    <scope>NUCLEOTIDE SEQUENCE [LARGE SCALE GENOMIC DNA]</scope>
    <source>
        <strain evidence="3 4">36-1</strain>
    </source>
</reference>
<gene>
    <name evidence="3" type="ORF">PCL_10560</name>
</gene>
<dbReference type="Pfam" id="PF08881">
    <property type="entry name" value="CVNH"/>
    <property type="match status" value="1"/>
</dbReference>
<keyword evidence="1" id="KW-0732">Signal</keyword>
<feature type="signal peptide" evidence="1">
    <location>
        <begin position="1"/>
        <end position="19"/>
    </location>
</feature>
<accession>A0A2U3EBQ6</accession>
<evidence type="ECO:0000313" key="4">
    <source>
        <dbReference type="Proteomes" id="UP000245956"/>
    </source>
</evidence>
<dbReference type="AlphaFoldDB" id="A0A2U3EBQ6"/>
<comment type="caution">
    <text evidence="3">The sequence shown here is derived from an EMBL/GenBank/DDBJ whole genome shotgun (WGS) entry which is preliminary data.</text>
</comment>
<dbReference type="Proteomes" id="UP000245956">
    <property type="component" value="Unassembled WGS sequence"/>
</dbReference>
<feature type="domain" description="Cyanovirin-N" evidence="2">
    <location>
        <begin position="44"/>
        <end position="142"/>
    </location>
</feature>
<dbReference type="InterPro" id="IPR011058">
    <property type="entry name" value="Cyanovirin-N"/>
</dbReference>
<dbReference type="InterPro" id="IPR036673">
    <property type="entry name" value="Cyanovirin-N_sf"/>
</dbReference>
<feature type="chain" id="PRO_5015495778" description="Cyanovirin-N domain-containing protein" evidence="1">
    <location>
        <begin position="20"/>
        <end position="189"/>
    </location>
</feature>
<dbReference type="Gene3D" id="2.30.60.10">
    <property type="entry name" value="Cyanovirin-N"/>
    <property type="match status" value="1"/>
</dbReference>
<evidence type="ECO:0000259" key="2">
    <source>
        <dbReference type="Pfam" id="PF08881"/>
    </source>
</evidence>
<protein>
    <recommendedName>
        <fullName evidence="2">Cyanovirin-N domain-containing protein</fullName>
    </recommendedName>
</protein>